<dbReference type="InterPro" id="IPR043605">
    <property type="entry name" value="DUF883_C"/>
</dbReference>
<dbReference type="KEGG" id="afa:UZ73_07075"/>
<keyword evidence="6 8" id="KW-1133">Transmembrane helix</keyword>
<dbReference type="Proteomes" id="UP001211866">
    <property type="component" value="Chromosome"/>
</dbReference>
<sequence length="105" mass="11552">MATKKSVENSGDKFIEEVKASLDEAEKLMREAAEATGDKAGELREKALRSLRLTRDSLHDAQEAVVDHSLRAAKATDNYVHDKPWQAIGVAGIVGLMFGMLISRR</sequence>
<evidence type="ECO:0000256" key="8">
    <source>
        <dbReference type="SAM" id="Phobius"/>
    </source>
</evidence>
<dbReference type="GO" id="GO:0005886">
    <property type="term" value="C:plasma membrane"/>
    <property type="evidence" value="ECO:0007669"/>
    <property type="project" value="UniProtKB-SubCell"/>
</dbReference>
<evidence type="ECO:0000256" key="4">
    <source>
        <dbReference type="ARBA" id="ARBA00022519"/>
    </source>
</evidence>
<dbReference type="STRING" id="511.UZ73_07075"/>
<keyword evidence="4" id="KW-0997">Cell inner membrane</keyword>
<dbReference type="EMBL" id="CP096916">
    <property type="protein sequence ID" value="WBM39047.1"/>
    <property type="molecule type" value="Genomic_DNA"/>
</dbReference>
<reference evidence="11 13" key="1">
    <citation type="submission" date="2018-05" db="EMBL/GenBank/DDBJ databases">
        <title>Genome Sequence of an Efficient Indole-Degrading Bacterium, Alcaligenes sp.YBY.</title>
        <authorList>
            <person name="Yang B."/>
        </authorList>
    </citation>
    <scope>NUCLEOTIDE SEQUENCE [LARGE SCALE GENOMIC DNA]</scope>
    <source>
        <strain evidence="11 13">YBY</strain>
    </source>
</reference>
<gene>
    <name evidence="11" type="ORF">DF183_08180</name>
    <name evidence="12" type="ORF">M2J83_04255</name>
</gene>
<dbReference type="InterPro" id="IPR043604">
    <property type="entry name" value="DUF883_N"/>
</dbReference>
<comment type="subcellular location">
    <subcellularLocation>
        <location evidence="1">Cell inner membrane</location>
        <topology evidence="1">Single-pass membrane protein</topology>
    </subcellularLocation>
</comment>
<evidence type="ECO:0000256" key="2">
    <source>
        <dbReference type="ARBA" id="ARBA00010423"/>
    </source>
</evidence>
<evidence type="ECO:0000313" key="14">
    <source>
        <dbReference type="Proteomes" id="UP001211866"/>
    </source>
</evidence>
<dbReference type="GO" id="GO:0043022">
    <property type="term" value="F:ribosome binding"/>
    <property type="evidence" value="ECO:0007669"/>
    <property type="project" value="InterPro"/>
</dbReference>
<dbReference type="Pfam" id="PF19029">
    <property type="entry name" value="DUF883_C"/>
    <property type="match status" value="1"/>
</dbReference>
<keyword evidence="14" id="KW-1185">Reference proteome</keyword>
<feature type="domain" description="DUF883" evidence="9">
    <location>
        <begin position="12"/>
        <end position="64"/>
    </location>
</feature>
<evidence type="ECO:0000256" key="7">
    <source>
        <dbReference type="ARBA" id="ARBA00023136"/>
    </source>
</evidence>
<proteinExistence type="inferred from homology"/>
<evidence type="ECO:0000256" key="6">
    <source>
        <dbReference type="ARBA" id="ARBA00022989"/>
    </source>
</evidence>
<keyword evidence="7 8" id="KW-0472">Membrane</keyword>
<dbReference type="AlphaFoldDB" id="A0A0M7BSH3"/>
<dbReference type="InterPro" id="IPR010279">
    <property type="entry name" value="YqjD/ElaB"/>
</dbReference>
<accession>A0A0M7BSH3</accession>
<accession>A0A0S2JPQ6</accession>
<evidence type="ECO:0000259" key="10">
    <source>
        <dbReference type="Pfam" id="PF19029"/>
    </source>
</evidence>
<feature type="transmembrane region" description="Helical" evidence="8">
    <location>
        <begin position="85"/>
        <end position="103"/>
    </location>
</feature>
<evidence type="ECO:0000256" key="1">
    <source>
        <dbReference type="ARBA" id="ARBA00004377"/>
    </source>
</evidence>
<reference evidence="12 14" key="3">
    <citation type="submission" date="2022-05" db="EMBL/GenBank/DDBJ databases">
        <title>Complete sequence of strain NY11312.</title>
        <authorList>
            <person name="Zhou D."/>
        </authorList>
    </citation>
    <scope>NUCLEOTIDE SEQUENCE [LARGE SCALE GENOMIC DNA]</scope>
    <source>
        <strain evidence="12 14">NY11312</strain>
    </source>
</reference>
<dbReference type="EMBL" id="QEXO01000002">
    <property type="protein sequence ID" value="PWE14678.1"/>
    <property type="molecule type" value="Genomic_DNA"/>
</dbReference>
<keyword evidence="5 8" id="KW-0812">Transmembrane</keyword>
<dbReference type="OrthoDB" id="9181874at2"/>
<dbReference type="PANTHER" id="PTHR35893:SF3">
    <property type="entry name" value="INNER MEMBRANE PROTEIN"/>
    <property type="match status" value="1"/>
</dbReference>
<reference evidence="11 13" key="2">
    <citation type="submission" date="2018-05" db="EMBL/GenBank/DDBJ databases">
        <authorList>
            <person name="Lanie J.A."/>
            <person name="Ng W.-L."/>
            <person name="Kazmierczak K.M."/>
            <person name="Andrzejewski T.M."/>
            <person name="Davidsen T.M."/>
            <person name="Wayne K.J."/>
            <person name="Tettelin H."/>
            <person name="Glass J.I."/>
            <person name="Rusch D."/>
            <person name="Podicherti R."/>
            <person name="Tsui H.-C.T."/>
            <person name="Winkler M.E."/>
        </authorList>
    </citation>
    <scope>NUCLEOTIDE SEQUENCE [LARGE SCALE GENOMIC DNA]</scope>
    <source>
        <strain evidence="11 13">YBY</strain>
    </source>
</reference>
<dbReference type="RefSeq" id="WP_042483249.1">
    <property type="nucleotide sequence ID" value="NZ_CAXOJJ010000031.1"/>
</dbReference>
<protein>
    <submittedName>
        <fullName evidence="11">DUF883 domain-containing protein</fullName>
    </submittedName>
    <submittedName>
        <fullName evidence="12">DUF883 family protein</fullName>
    </submittedName>
</protein>
<organism evidence="11 13">
    <name type="scientific">Alcaligenes faecalis</name>
    <dbReference type="NCBI Taxonomy" id="511"/>
    <lineage>
        <taxon>Bacteria</taxon>
        <taxon>Pseudomonadati</taxon>
        <taxon>Pseudomonadota</taxon>
        <taxon>Betaproteobacteria</taxon>
        <taxon>Burkholderiales</taxon>
        <taxon>Alcaligenaceae</taxon>
        <taxon>Alcaligenes</taxon>
    </lineage>
</organism>
<name>A0A0M7BSH3_ALCFA</name>
<dbReference type="GeneID" id="29370080"/>
<evidence type="ECO:0000259" key="9">
    <source>
        <dbReference type="Pfam" id="PF05957"/>
    </source>
</evidence>
<evidence type="ECO:0000256" key="5">
    <source>
        <dbReference type="ARBA" id="ARBA00022692"/>
    </source>
</evidence>
<evidence type="ECO:0000256" key="3">
    <source>
        <dbReference type="ARBA" id="ARBA00022475"/>
    </source>
</evidence>
<evidence type="ECO:0000313" key="11">
    <source>
        <dbReference type="EMBL" id="PWE14678.1"/>
    </source>
</evidence>
<comment type="similarity">
    <text evidence="2">Belongs to the ElaB/YgaM/YqjD family.</text>
</comment>
<evidence type="ECO:0000313" key="12">
    <source>
        <dbReference type="EMBL" id="WBM39047.1"/>
    </source>
</evidence>
<evidence type="ECO:0000313" key="13">
    <source>
        <dbReference type="Proteomes" id="UP000245216"/>
    </source>
</evidence>
<feature type="domain" description="DUF883" evidence="10">
    <location>
        <begin position="76"/>
        <end position="105"/>
    </location>
</feature>
<dbReference type="Pfam" id="PF05957">
    <property type="entry name" value="DUF883"/>
    <property type="match status" value="1"/>
</dbReference>
<keyword evidence="3" id="KW-1003">Cell membrane</keyword>
<dbReference type="Proteomes" id="UP000245216">
    <property type="component" value="Unassembled WGS sequence"/>
</dbReference>
<dbReference type="PANTHER" id="PTHR35893">
    <property type="entry name" value="INNER MEMBRANE PROTEIN-RELATED"/>
    <property type="match status" value="1"/>
</dbReference>